<evidence type="ECO:0000256" key="2">
    <source>
        <dbReference type="ARBA" id="ARBA00018987"/>
    </source>
</evidence>
<name>A0A086JZ70_TOXGO</name>
<protein>
    <recommendedName>
        <fullName evidence="2">RecQ-mediated genome instability protein 1</fullName>
    </recommendedName>
</protein>
<evidence type="ECO:0000256" key="3">
    <source>
        <dbReference type="SAM" id="MobiDB-lite"/>
    </source>
</evidence>
<dbReference type="InterPro" id="IPR042470">
    <property type="entry name" value="RMI1_N_C_sf"/>
</dbReference>
<feature type="compositionally biased region" description="Low complexity" evidence="3">
    <location>
        <begin position="432"/>
        <end position="444"/>
    </location>
</feature>
<dbReference type="VEuPathDB" id="ToxoDB:TGP89_234600"/>
<evidence type="ECO:0000313" key="6">
    <source>
        <dbReference type="Proteomes" id="UP000028828"/>
    </source>
</evidence>
<accession>A0A086JZ70</accession>
<organism evidence="5 6">
    <name type="scientific">Toxoplasma gondii p89</name>
    <dbReference type="NCBI Taxonomy" id="943119"/>
    <lineage>
        <taxon>Eukaryota</taxon>
        <taxon>Sar</taxon>
        <taxon>Alveolata</taxon>
        <taxon>Apicomplexa</taxon>
        <taxon>Conoidasida</taxon>
        <taxon>Coccidia</taxon>
        <taxon>Eucoccidiorida</taxon>
        <taxon>Eimeriorina</taxon>
        <taxon>Sarcocystidae</taxon>
        <taxon>Toxoplasma</taxon>
    </lineage>
</organism>
<sequence>MAGSLEEDAHRVCERLHAKGLLARSDWVATLARSYLSSSSTGARGGVDRETPGPPFPASGTALTEEQIGSAFLRSDLSASALPSLPSDVCTLARGHLEGVHLVEVVEAVNIAEPRKTRTKLAASEHRCLKLLLSDGRASVAAVEYRRIPALSAAALQRGAKLLLCASPEVRRGVLLLQEANVRVVWGGSDARDDTAKASAGSAFAAEGSARETSETSTEKEPEERRRGGAQRGPHSEEGRRQPRTGHLASSGGTANEKCAFVSHRSDSSLGEFSSTRVSESCPDQVRIADTAPRAQAAWVSGVQPPGVEGENFGAGSRTARLMKKQRPAVSSFLGNSGTLQTSAQPHCSSAAEIDELADLDLEDLEVLAVSADSSEVRTPQGASAEGAARRRAPEGSGRSPSEKSDSWNHNLEPELESDGASLVAEKGTDVSPLSLASPSASAPREASCPQKPTSHPEGNLASSPSSSSLSRSSSSSSSSFWSSFSDFRPVSVHSDNRQVEAPRPLRLFAAVTAAKFLARRADVLPKHLENDKRPAAGVGCTDTAGVWRLQLSDGAGGATAFVGDADLPRLLLGVSKAQASSLSPRCLASVLSDREEIKRRLLALQGHFLLREEAVPGVSTTVSRAVSRCSVSASLAERREAPGIPRRGREASSRLFVAEFQTSFRQEELCQELKELLEALEASEAPAPSAPKPVDA</sequence>
<feature type="region of interest" description="Disordered" evidence="3">
    <location>
        <begin position="38"/>
        <end position="61"/>
    </location>
</feature>
<dbReference type="EMBL" id="AEYI02001439">
    <property type="protein sequence ID" value="KFG37438.1"/>
    <property type="molecule type" value="Genomic_DNA"/>
</dbReference>
<dbReference type="PANTHER" id="PTHR14790">
    <property type="entry name" value="RECQ-MEDIATED GENOME INSTABILITY PROTEIN 1 RMI1"/>
    <property type="match status" value="1"/>
</dbReference>
<feature type="region of interest" description="Disordered" evidence="3">
    <location>
        <begin position="197"/>
        <end position="255"/>
    </location>
</feature>
<proteinExistence type="inferred from homology"/>
<dbReference type="GO" id="GO:0031422">
    <property type="term" value="C:RecQ family helicase-topoisomerase III complex"/>
    <property type="evidence" value="ECO:0007669"/>
    <property type="project" value="TreeGrafter"/>
</dbReference>
<feature type="region of interest" description="Disordered" evidence="3">
    <location>
        <begin position="370"/>
        <end position="473"/>
    </location>
</feature>
<reference evidence="5 6" key="1">
    <citation type="submission" date="2014-03" db="EMBL/GenBank/DDBJ databases">
        <authorList>
            <person name="Sibley D."/>
            <person name="Venepally P."/>
            <person name="Karamycheva S."/>
            <person name="Hadjithomas M."/>
            <person name="Khan A."/>
            <person name="Brunk B."/>
            <person name="Roos D."/>
            <person name="Caler E."/>
            <person name="Lorenzi H."/>
        </authorList>
    </citation>
    <scope>NUCLEOTIDE SEQUENCE [LARGE SCALE GENOMIC DNA]</scope>
    <source>
        <strain evidence="6">p89</strain>
    </source>
</reference>
<evidence type="ECO:0000313" key="5">
    <source>
        <dbReference type="EMBL" id="KFG37438.1"/>
    </source>
</evidence>
<gene>
    <name evidence="5" type="ORF">TGP89_234600</name>
</gene>
<evidence type="ECO:0000256" key="1">
    <source>
        <dbReference type="ARBA" id="ARBA00006395"/>
    </source>
</evidence>
<dbReference type="GO" id="GO:0000724">
    <property type="term" value="P:double-strand break repair via homologous recombination"/>
    <property type="evidence" value="ECO:0007669"/>
    <property type="project" value="TreeGrafter"/>
</dbReference>
<dbReference type="Proteomes" id="UP000028828">
    <property type="component" value="Unassembled WGS sequence"/>
</dbReference>
<dbReference type="Pfam" id="PF08585">
    <property type="entry name" value="RMI1_N_C"/>
    <property type="match status" value="1"/>
</dbReference>
<dbReference type="InterPro" id="IPR013894">
    <property type="entry name" value="RMI1_OB"/>
</dbReference>
<dbReference type="GO" id="GO:0016604">
    <property type="term" value="C:nuclear body"/>
    <property type="evidence" value="ECO:0007669"/>
    <property type="project" value="TreeGrafter"/>
</dbReference>
<dbReference type="PANTHER" id="PTHR14790:SF15">
    <property type="entry name" value="RECQ-MEDIATED GENOME INSTABILITY PROTEIN 1"/>
    <property type="match status" value="1"/>
</dbReference>
<comment type="similarity">
    <text evidence="1">Belongs to the RMI1 family.</text>
</comment>
<dbReference type="OrthoDB" id="332999at2759"/>
<evidence type="ECO:0000259" key="4">
    <source>
        <dbReference type="Pfam" id="PF08585"/>
    </source>
</evidence>
<comment type="caution">
    <text evidence="5">The sequence shown here is derived from an EMBL/GenBank/DDBJ whole genome shotgun (WGS) entry which is preliminary data.</text>
</comment>
<feature type="compositionally biased region" description="Low complexity" evidence="3">
    <location>
        <begin position="197"/>
        <end position="208"/>
    </location>
</feature>
<feature type="domain" description="RecQ mediated genome instability protein 1 OB-fold" evidence="4">
    <location>
        <begin position="116"/>
        <end position="195"/>
    </location>
</feature>
<dbReference type="GO" id="GO:0000712">
    <property type="term" value="P:resolution of meiotic recombination intermediates"/>
    <property type="evidence" value="ECO:0007669"/>
    <property type="project" value="TreeGrafter"/>
</dbReference>
<feature type="compositionally biased region" description="Basic and acidic residues" evidence="3">
    <location>
        <begin position="209"/>
        <end position="227"/>
    </location>
</feature>
<dbReference type="AlphaFoldDB" id="A0A086JZ70"/>
<dbReference type="Gene3D" id="2.40.50.770">
    <property type="entry name" value="RecQ-mediated genome instability protein Rmi1, C-terminal domain"/>
    <property type="match status" value="1"/>
</dbReference>
<feature type="compositionally biased region" description="Low complexity" evidence="3">
    <location>
        <begin position="463"/>
        <end position="473"/>
    </location>
</feature>